<dbReference type="InterPro" id="IPR010865">
    <property type="entry name" value="DUF1499"/>
</dbReference>
<dbReference type="Proteomes" id="UP001295684">
    <property type="component" value="Unassembled WGS sequence"/>
</dbReference>
<reference evidence="3" key="1">
    <citation type="submission" date="2023-07" db="EMBL/GenBank/DDBJ databases">
        <authorList>
            <consortium name="AG Swart"/>
            <person name="Singh M."/>
            <person name="Singh A."/>
            <person name="Seah K."/>
            <person name="Emmerich C."/>
        </authorList>
    </citation>
    <scope>NUCLEOTIDE SEQUENCE</scope>
    <source>
        <strain evidence="3">DP1</strain>
    </source>
</reference>
<dbReference type="Pfam" id="PF07386">
    <property type="entry name" value="DUF1499"/>
    <property type="match status" value="1"/>
</dbReference>
<feature type="region of interest" description="Disordered" evidence="1">
    <location>
        <begin position="299"/>
        <end position="324"/>
    </location>
</feature>
<sequence>MEDDYLQRLGVDISFESKSFYHKKLIICFASGCVVSVLGATLAFINSTHFFGFTASLASFVLGLVGAFYLSRIPKNEKERKCICLPTMKKSKMYMRLFFFILYIFFVTFVLIFILLKLITIFKDPSKMDAAKCVNSQGCARISVFGEDHRATSVNPDLRFTIKHIGIDNTRDLILACADKQVQLRVEHSPGNNDSEDDPIEFHLNFASIFFGFVDDMFIRIIQCTETYGGQQEISLGLEIQSQSRIGNFDFGVNPSRISRFLQCIESQILNIHSKVSGVSVPLKNMHIANRGNACLANKQTEEAEEGDEHPSILPTFPPSPLQS</sequence>
<feature type="transmembrane region" description="Helical" evidence="2">
    <location>
        <begin position="97"/>
        <end position="119"/>
    </location>
</feature>
<accession>A0AAD1XNA8</accession>
<protein>
    <submittedName>
        <fullName evidence="3">Uncharacterized protein</fullName>
    </submittedName>
</protein>
<dbReference type="AlphaFoldDB" id="A0AAD1XNA8"/>
<keyword evidence="2" id="KW-1133">Transmembrane helix</keyword>
<name>A0AAD1XNA8_EUPCR</name>
<dbReference type="EMBL" id="CAMPGE010017163">
    <property type="protein sequence ID" value="CAI2375669.1"/>
    <property type="molecule type" value="Genomic_DNA"/>
</dbReference>
<keyword evidence="2" id="KW-0812">Transmembrane</keyword>
<feature type="transmembrane region" description="Helical" evidence="2">
    <location>
        <begin position="51"/>
        <end position="71"/>
    </location>
</feature>
<evidence type="ECO:0000256" key="2">
    <source>
        <dbReference type="SAM" id="Phobius"/>
    </source>
</evidence>
<comment type="caution">
    <text evidence="3">The sequence shown here is derived from an EMBL/GenBank/DDBJ whole genome shotgun (WGS) entry which is preliminary data.</text>
</comment>
<evidence type="ECO:0000313" key="4">
    <source>
        <dbReference type="Proteomes" id="UP001295684"/>
    </source>
</evidence>
<keyword evidence="4" id="KW-1185">Reference proteome</keyword>
<organism evidence="3 4">
    <name type="scientific">Euplotes crassus</name>
    <dbReference type="NCBI Taxonomy" id="5936"/>
    <lineage>
        <taxon>Eukaryota</taxon>
        <taxon>Sar</taxon>
        <taxon>Alveolata</taxon>
        <taxon>Ciliophora</taxon>
        <taxon>Intramacronucleata</taxon>
        <taxon>Spirotrichea</taxon>
        <taxon>Hypotrichia</taxon>
        <taxon>Euplotida</taxon>
        <taxon>Euplotidae</taxon>
        <taxon>Moneuplotes</taxon>
    </lineage>
</organism>
<feature type="transmembrane region" description="Helical" evidence="2">
    <location>
        <begin position="25"/>
        <end position="45"/>
    </location>
</feature>
<proteinExistence type="predicted"/>
<keyword evidence="2" id="KW-0472">Membrane</keyword>
<gene>
    <name evidence="3" type="ORF">ECRASSUSDP1_LOCUS17032</name>
</gene>
<evidence type="ECO:0000256" key="1">
    <source>
        <dbReference type="SAM" id="MobiDB-lite"/>
    </source>
</evidence>
<evidence type="ECO:0000313" key="3">
    <source>
        <dbReference type="EMBL" id="CAI2375669.1"/>
    </source>
</evidence>